<organism evidence="1 2">
    <name type="scientific">Gossypium arboreum</name>
    <name type="common">Tree cotton</name>
    <name type="synonym">Gossypium nanking</name>
    <dbReference type="NCBI Taxonomy" id="29729"/>
    <lineage>
        <taxon>Eukaryota</taxon>
        <taxon>Viridiplantae</taxon>
        <taxon>Streptophyta</taxon>
        <taxon>Embryophyta</taxon>
        <taxon>Tracheophyta</taxon>
        <taxon>Spermatophyta</taxon>
        <taxon>Magnoliopsida</taxon>
        <taxon>eudicotyledons</taxon>
        <taxon>Gunneridae</taxon>
        <taxon>Pentapetalae</taxon>
        <taxon>rosids</taxon>
        <taxon>malvids</taxon>
        <taxon>Malvales</taxon>
        <taxon>Malvaceae</taxon>
        <taxon>Malvoideae</taxon>
        <taxon>Gossypium</taxon>
    </lineage>
</organism>
<gene>
    <name evidence="1" type="ORF">PVK06_026199</name>
</gene>
<protein>
    <recommendedName>
        <fullName evidence="3">DUF4283 domain-containing protein</fullName>
    </recommendedName>
</protein>
<proteinExistence type="predicted"/>
<comment type="caution">
    <text evidence="1">The sequence shown here is derived from an EMBL/GenBank/DDBJ whole genome shotgun (WGS) entry which is preliminary data.</text>
</comment>
<reference evidence="1 2" key="1">
    <citation type="submission" date="2023-03" db="EMBL/GenBank/DDBJ databases">
        <title>WGS of Gossypium arboreum.</title>
        <authorList>
            <person name="Yu D."/>
        </authorList>
    </citation>
    <scope>NUCLEOTIDE SEQUENCE [LARGE SCALE GENOMIC DNA]</scope>
    <source>
        <tissue evidence="1">Leaf</tissue>
    </source>
</reference>
<dbReference type="PANTHER" id="PTHR34427:SF5">
    <property type="entry name" value="DUF4283 DOMAIN-CONTAINING PROTEIN"/>
    <property type="match status" value="1"/>
</dbReference>
<evidence type="ECO:0000313" key="1">
    <source>
        <dbReference type="EMBL" id="KAK5810882.1"/>
    </source>
</evidence>
<evidence type="ECO:0000313" key="2">
    <source>
        <dbReference type="Proteomes" id="UP001358586"/>
    </source>
</evidence>
<dbReference type="Proteomes" id="UP001358586">
    <property type="component" value="Chromosome 8"/>
</dbReference>
<name>A0ABR0NZH9_GOSAR</name>
<dbReference type="PANTHER" id="PTHR34427">
    <property type="entry name" value="DUF4283 DOMAIN PROTEIN"/>
    <property type="match status" value="1"/>
</dbReference>
<keyword evidence="2" id="KW-1185">Reference proteome</keyword>
<evidence type="ECO:0008006" key="3">
    <source>
        <dbReference type="Google" id="ProtNLM"/>
    </source>
</evidence>
<accession>A0ABR0NZH9</accession>
<sequence length="133" mass="15740">MGLGDICVKRIQGNYFLIEILDEELFDILKQRDWSYLKELFINIEPWSEKTVFSEKVTWIEISGVPMHCWNYETFKRIAGKWGTLVSMGENLSRVNNFEKTDMLISITEVQKLDEIVLLEVEDVRFPFSVRKK</sequence>
<dbReference type="EMBL" id="JARKNE010000008">
    <property type="protein sequence ID" value="KAK5810882.1"/>
    <property type="molecule type" value="Genomic_DNA"/>
</dbReference>